<feature type="domain" description="PIN" evidence="5">
    <location>
        <begin position="4"/>
        <end position="119"/>
    </location>
</feature>
<gene>
    <name evidence="6" type="ORF">EV192_106319</name>
</gene>
<dbReference type="GO" id="GO:0016787">
    <property type="term" value="F:hydrolase activity"/>
    <property type="evidence" value="ECO:0007669"/>
    <property type="project" value="UniProtKB-KW"/>
</dbReference>
<dbReference type="InterPro" id="IPR029060">
    <property type="entry name" value="PIN-like_dom_sf"/>
</dbReference>
<dbReference type="Pfam" id="PF01850">
    <property type="entry name" value="PIN"/>
    <property type="match status" value="1"/>
</dbReference>
<keyword evidence="7" id="KW-1185">Reference proteome</keyword>
<dbReference type="GO" id="GO:0046872">
    <property type="term" value="F:metal ion binding"/>
    <property type="evidence" value="ECO:0007669"/>
    <property type="project" value="UniProtKB-KW"/>
</dbReference>
<evidence type="ECO:0000256" key="4">
    <source>
        <dbReference type="ARBA" id="ARBA00022842"/>
    </source>
</evidence>
<organism evidence="6 7">
    <name type="scientific">Actinocrispum wychmicini</name>
    <dbReference type="NCBI Taxonomy" id="1213861"/>
    <lineage>
        <taxon>Bacteria</taxon>
        <taxon>Bacillati</taxon>
        <taxon>Actinomycetota</taxon>
        <taxon>Actinomycetes</taxon>
        <taxon>Pseudonocardiales</taxon>
        <taxon>Pseudonocardiaceae</taxon>
        <taxon>Actinocrispum</taxon>
    </lineage>
</organism>
<dbReference type="GO" id="GO:0004518">
    <property type="term" value="F:nuclease activity"/>
    <property type="evidence" value="ECO:0007669"/>
    <property type="project" value="UniProtKB-KW"/>
</dbReference>
<evidence type="ECO:0000313" key="6">
    <source>
        <dbReference type="EMBL" id="TCO56844.1"/>
    </source>
</evidence>
<keyword evidence="3" id="KW-0378">Hydrolase</keyword>
<proteinExistence type="predicted"/>
<dbReference type="InterPro" id="IPR041705">
    <property type="entry name" value="PIN_Sll0205"/>
</dbReference>
<dbReference type="EMBL" id="SLWS01000006">
    <property type="protein sequence ID" value="TCO56844.1"/>
    <property type="molecule type" value="Genomic_DNA"/>
</dbReference>
<evidence type="ECO:0000259" key="5">
    <source>
        <dbReference type="Pfam" id="PF01850"/>
    </source>
</evidence>
<dbReference type="Proteomes" id="UP000295680">
    <property type="component" value="Unassembled WGS sequence"/>
</dbReference>
<dbReference type="AlphaFoldDB" id="A0A4R2JD52"/>
<keyword evidence="2" id="KW-0479">Metal-binding</keyword>
<dbReference type="PANTHER" id="PTHR36173">
    <property type="entry name" value="RIBONUCLEASE VAPC16-RELATED"/>
    <property type="match status" value="1"/>
</dbReference>
<dbReference type="InterPro" id="IPR052919">
    <property type="entry name" value="TA_system_RNase"/>
</dbReference>
<reference evidence="6 7" key="1">
    <citation type="submission" date="2019-03" db="EMBL/GenBank/DDBJ databases">
        <title>Genomic Encyclopedia of Type Strains, Phase IV (KMG-IV): sequencing the most valuable type-strain genomes for metagenomic binning, comparative biology and taxonomic classification.</title>
        <authorList>
            <person name="Goeker M."/>
        </authorList>
    </citation>
    <scope>NUCLEOTIDE SEQUENCE [LARGE SCALE GENOMIC DNA]</scope>
    <source>
        <strain evidence="6 7">DSM 45934</strain>
    </source>
</reference>
<protein>
    <submittedName>
        <fullName evidence="6">PIN domain nuclease of toxin-antitoxin system</fullName>
    </submittedName>
</protein>
<comment type="caution">
    <text evidence="6">The sequence shown here is derived from an EMBL/GenBank/DDBJ whole genome shotgun (WGS) entry which is preliminary data.</text>
</comment>
<dbReference type="SUPFAM" id="SSF88723">
    <property type="entry name" value="PIN domain-like"/>
    <property type="match status" value="1"/>
</dbReference>
<evidence type="ECO:0000313" key="7">
    <source>
        <dbReference type="Proteomes" id="UP000295680"/>
    </source>
</evidence>
<dbReference type="InterPro" id="IPR002716">
    <property type="entry name" value="PIN_dom"/>
</dbReference>
<evidence type="ECO:0000256" key="2">
    <source>
        <dbReference type="ARBA" id="ARBA00022723"/>
    </source>
</evidence>
<evidence type="ECO:0000256" key="1">
    <source>
        <dbReference type="ARBA" id="ARBA00022722"/>
    </source>
</evidence>
<accession>A0A4R2JD52</accession>
<keyword evidence="4" id="KW-0460">Magnesium</keyword>
<dbReference type="Gene3D" id="3.40.50.1010">
    <property type="entry name" value="5'-nuclease"/>
    <property type="match status" value="1"/>
</dbReference>
<dbReference type="PANTHER" id="PTHR36173:SF2">
    <property type="entry name" value="RIBONUCLEASE VAPC16"/>
    <property type="match status" value="1"/>
</dbReference>
<dbReference type="OrthoDB" id="9798990at2"/>
<dbReference type="RefSeq" id="WP_132120435.1">
    <property type="nucleotide sequence ID" value="NZ_SLWS01000006.1"/>
</dbReference>
<dbReference type="CDD" id="cd09872">
    <property type="entry name" value="PIN_Sll0205-like"/>
    <property type="match status" value="1"/>
</dbReference>
<keyword evidence="1" id="KW-0540">Nuclease</keyword>
<sequence length="126" mass="14007">MKLLLDTHALLWWFDGGDDLSPEAKDAIGEPTNSTVVSTATLWEISIKQSLGKLRIDGDLRQHMRDQYFEELPVVGDHAVAVRDLPLHHKDPFDRLLIAQARVEGLILVTADQAIAAYDVPVLAAR</sequence>
<name>A0A4R2JD52_9PSEU</name>
<evidence type="ECO:0000256" key="3">
    <source>
        <dbReference type="ARBA" id="ARBA00022801"/>
    </source>
</evidence>